<protein>
    <submittedName>
        <fullName evidence="3">Transposase</fullName>
    </submittedName>
</protein>
<dbReference type="PANTHER" id="PTHR35604">
    <property type="entry name" value="TRANSPOSASE INSH FOR INSERTION SEQUENCE ELEMENT IS5A-RELATED"/>
    <property type="match status" value="1"/>
</dbReference>
<dbReference type="RefSeq" id="WP_070729004.1">
    <property type="nucleotide sequence ID" value="NZ_MDZB01000123.1"/>
</dbReference>
<dbReference type="InterPro" id="IPR025668">
    <property type="entry name" value="Tnp_DDE_dom"/>
</dbReference>
<evidence type="ECO:0000259" key="2">
    <source>
        <dbReference type="Pfam" id="PF13751"/>
    </source>
</evidence>
<dbReference type="NCBIfam" id="NF033551">
    <property type="entry name" value="transpos_IS1182"/>
    <property type="match status" value="1"/>
</dbReference>
<accession>A0A1G1SZT2</accession>
<evidence type="ECO:0000259" key="1">
    <source>
        <dbReference type="Pfam" id="PF05598"/>
    </source>
</evidence>
<dbReference type="EMBL" id="MDZB01000123">
    <property type="protein sequence ID" value="OGX84101.1"/>
    <property type="molecule type" value="Genomic_DNA"/>
</dbReference>
<dbReference type="STRING" id="1908237.BEN47_16625"/>
<proteinExistence type="predicted"/>
<comment type="caution">
    <text evidence="3">The sequence shown here is derived from an EMBL/GenBank/DDBJ whole genome shotgun (WGS) entry which is preliminary data.</text>
</comment>
<evidence type="ECO:0000313" key="3">
    <source>
        <dbReference type="EMBL" id="OGX84101.1"/>
    </source>
</evidence>
<keyword evidence="4" id="KW-1185">Reference proteome</keyword>
<organism evidence="3 4">
    <name type="scientific">Hymenobacter lapidarius</name>
    <dbReference type="NCBI Taxonomy" id="1908237"/>
    <lineage>
        <taxon>Bacteria</taxon>
        <taxon>Pseudomonadati</taxon>
        <taxon>Bacteroidota</taxon>
        <taxon>Cytophagia</taxon>
        <taxon>Cytophagales</taxon>
        <taxon>Hymenobacteraceae</taxon>
        <taxon>Hymenobacter</taxon>
    </lineage>
</organism>
<sequence length="550" mass="62567">MSLHPQPSTPVPSQTHQVAQAAFPRGNCYLQLRDTLGTLYDDALFADLFPPRGQAAQAPWQLALVTLLQFAENLSDRQAADAVRSRIDWKYLLGLELTDPGFDFSILSEFRQRLVAGKAEERLLNHLLVCCQDQKWLKAGGKQRTDATHVLARVRDMNRLECVAETMRFALNRLAILLPDWLARQLQPEWAARYGPRAEEYRLPHTKPERLAYAQQVGQDGWWLLERIEQDERAALLWQLPAIDVLRQVWLQQFRLVDGQLIWRVENQGELPPSAQLISSPYDVEARFSRKRTTTWVGYKVHLSETCEPDQPHLITQVATTVSTEADSITLPQIQQGLADQSLLPSQQLVDTAYVSAELLVQSQQLHQVELVGPARKDQKWQALAGQGYAAADFHVDWDAQQATCPQGHTTRSWFHTMEKGQPRVFIKFSAKQCGPCPVRAQCTRMKRRGIKLRADAQYQALQASRVRDRQADWPLLYNRRAGIEGTLSQGVRGFGMRRSRYVGLAKTHLQHVFIAAAMNLSRIVNWINEVPLAQTRRAAFERLIPPAMA</sequence>
<evidence type="ECO:0000313" key="4">
    <source>
        <dbReference type="Proteomes" id="UP000176294"/>
    </source>
</evidence>
<dbReference type="PANTHER" id="PTHR35604:SF2">
    <property type="entry name" value="TRANSPOSASE INSH FOR INSERTION SEQUENCE ELEMENT IS5A-RELATED"/>
    <property type="match status" value="1"/>
</dbReference>
<reference evidence="3 4" key="1">
    <citation type="submission" date="2016-08" db="EMBL/GenBank/DDBJ databases">
        <title>Hymenobacter coccineus sp. nov., Hymenobacter lapidarius sp. nov. and Hymenobacter glacialis sp. nov., isolated from Antarctic soil.</title>
        <authorList>
            <person name="Sedlacek I."/>
            <person name="Kralova S."/>
            <person name="Kyrova K."/>
            <person name="Maslanova I."/>
            <person name="Stankova E."/>
            <person name="Vrbovska V."/>
            <person name="Nemec M."/>
            <person name="Bartak M."/>
            <person name="Svec P."/>
            <person name="Busse H.-J."/>
            <person name="Pantucek R."/>
        </authorList>
    </citation>
    <scope>NUCLEOTIDE SEQUENCE [LARGE SCALE GENOMIC DNA]</scope>
    <source>
        <strain evidence="3 4">CCM 8643</strain>
    </source>
</reference>
<feature type="domain" description="Transposase DDE" evidence="2">
    <location>
        <begin position="404"/>
        <end position="524"/>
    </location>
</feature>
<dbReference type="OrthoDB" id="890578at2"/>
<gene>
    <name evidence="3" type="ORF">BEN47_16625</name>
</gene>
<dbReference type="InterPro" id="IPR047629">
    <property type="entry name" value="IS1182_transpos"/>
</dbReference>
<name>A0A1G1SZT2_9BACT</name>
<dbReference type="Proteomes" id="UP000176294">
    <property type="component" value="Unassembled WGS sequence"/>
</dbReference>
<dbReference type="AlphaFoldDB" id="A0A1G1SZT2"/>
<dbReference type="Pfam" id="PF13751">
    <property type="entry name" value="DDE_Tnp_1_6"/>
    <property type="match status" value="1"/>
</dbReference>
<dbReference type="InterPro" id="IPR008490">
    <property type="entry name" value="Transposase_InsH_N"/>
</dbReference>
<dbReference type="Pfam" id="PF05598">
    <property type="entry name" value="DUF772"/>
    <property type="match status" value="1"/>
</dbReference>
<feature type="domain" description="Transposase InsH N-terminal" evidence="1">
    <location>
        <begin position="32"/>
        <end position="113"/>
    </location>
</feature>